<evidence type="ECO:0000313" key="2">
    <source>
        <dbReference type="EMBL" id="MBE0384594.1"/>
    </source>
</evidence>
<evidence type="ECO:0000313" key="3">
    <source>
        <dbReference type="Proteomes" id="UP000615003"/>
    </source>
</evidence>
<dbReference type="Proteomes" id="UP000615003">
    <property type="component" value="Unassembled WGS sequence"/>
</dbReference>
<comment type="caution">
    <text evidence="2">The sequence shown here is derived from an EMBL/GenBank/DDBJ whole genome shotgun (WGS) entry which is preliminary data.</text>
</comment>
<sequence length="42" mass="5004">MQFNTKLEEYFFNFAIFSTLIQRVLIISALAAKQFNIVWPCF</sequence>
<reference evidence="2 3" key="1">
    <citation type="submission" date="2015-06" db="EMBL/GenBank/DDBJ databases">
        <title>Genome sequence of Pseudoalteromonas carrageenovora.</title>
        <authorList>
            <person name="Xie B.-B."/>
            <person name="Rong J.-C."/>
            <person name="Qin Q.-L."/>
            <person name="Zhang Y.-Z."/>
        </authorList>
    </citation>
    <scope>NUCLEOTIDE SEQUENCE [LARGE SCALE GENOMIC DNA]</scope>
    <source>
        <strain evidence="2 3">IAM 12662</strain>
    </source>
</reference>
<keyword evidence="1" id="KW-0812">Transmembrane</keyword>
<proteinExistence type="predicted"/>
<keyword evidence="1" id="KW-1133">Transmembrane helix</keyword>
<dbReference type="EMBL" id="AQGW01000025">
    <property type="protein sequence ID" value="MBE0384594.1"/>
    <property type="molecule type" value="Genomic_DNA"/>
</dbReference>
<name>A0ABR9EVL7_PSEVC</name>
<evidence type="ECO:0000256" key="1">
    <source>
        <dbReference type="SAM" id="Phobius"/>
    </source>
</evidence>
<keyword evidence="1" id="KW-0472">Membrane</keyword>
<accession>A0ABR9EVL7</accession>
<keyword evidence="3" id="KW-1185">Reference proteome</keyword>
<gene>
    <name evidence="2" type="ORF">PCARR_b0595</name>
</gene>
<feature type="transmembrane region" description="Helical" evidence="1">
    <location>
        <begin position="12"/>
        <end position="32"/>
    </location>
</feature>
<organism evidence="2 3">
    <name type="scientific">Pseudoalteromonas carrageenovora IAM 12662</name>
    <dbReference type="NCBI Taxonomy" id="1314868"/>
    <lineage>
        <taxon>Bacteria</taxon>
        <taxon>Pseudomonadati</taxon>
        <taxon>Pseudomonadota</taxon>
        <taxon>Gammaproteobacteria</taxon>
        <taxon>Alteromonadales</taxon>
        <taxon>Pseudoalteromonadaceae</taxon>
        <taxon>Pseudoalteromonas</taxon>
    </lineage>
</organism>
<protein>
    <submittedName>
        <fullName evidence="2">Uncharacterized protein</fullName>
    </submittedName>
</protein>